<dbReference type="EMBL" id="JAATIQ010000135">
    <property type="protein sequence ID" value="KAF4378611.1"/>
    <property type="molecule type" value="Genomic_DNA"/>
</dbReference>
<evidence type="ECO:0000256" key="3">
    <source>
        <dbReference type="ARBA" id="ARBA00022796"/>
    </source>
</evidence>
<keyword evidence="6" id="KW-0406">Ion transport</keyword>
<keyword evidence="6" id="KW-0813">Transport</keyword>
<evidence type="ECO:0000313" key="7">
    <source>
        <dbReference type="EMBL" id="KAF4374280.1"/>
    </source>
</evidence>
<keyword evidence="3 6" id="KW-0187">Copper transport</keyword>
<proteinExistence type="inferred from homology"/>
<evidence type="ECO:0000313" key="8">
    <source>
        <dbReference type="EMBL" id="KAF4378611.1"/>
    </source>
</evidence>
<gene>
    <name evidence="7" type="ORF">F8388_002178</name>
    <name evidence="8" type="ORF">G4B88_023151</name>
</gene>
<comment type="subcellular location">
    <subcellularLocation>
        <location evidence="6">Membrane</location>
        <topology evidence="6">Multi-pass membrane protein</topology>
    </subcellularLocation>
</comment>
<keyword evidence="5 6" id="KW-0472">Membrane</keyword>
<dbReference type="PANTHER" id="PTHR12483:SF83">
    <property type="entry name" value="COPPER TRANSPORT PROTEIN"/>
    <property type="match status" value="1"/>
</dbReference>
<evidence type="ECO:0000256" key="6">
    <source>
        <dbReference type="RuleBase" id="RU367022"/>
    </source>
</evidence>
<reference evidence="9 10" key="1">
    <citation type="journal article" date="2020" name="bioRxiv">
        <title>Sequence and annotation of 42 cannabis genomes reveals extensive copy number variation in cannabinoid synthesis and pathogen resistance genes.</title>
        <authorList>
            <person name="Mckernan K.J."/>
            <person name="Helbert Y."/>
            <person name="Kane L.T."/>
            <person name="Ebling H."/>
            <person name="Zhang L."/>
            <person name="Liu B."/>
            <person name="Eaton Z."/>
            <person name="Mclaughlin S."/>
            <person name="Kingan S."/>
            <person name="Baybayan P."/>
            <person name="Concepcion G."/>
            <person name="Jordan M."/>
            <person name="Riva A."/>
            <person name="Barbazuk W."/>
            <person name="Harkins T."/>
        </authorList>
    </citation>
    <scope>NUCLEOTIDE SEQUENCE [LARGE SCALE GENOMIC DNA]</scope>
    <source>
        <strain evidence="9 10">cv. Jamaican Lion 4</strain>
        <strain evidence="8">Father</strain>
        <strain evidence="7">Mother</strain>
        <tissue evidence="8">Leaf</tissue>
    </source>
</reference>
<dbReference type="InterPro" id="IPR007274">
    <property type="entry name" value="Cop_transporter"/>
</dbReference>
<sequence length="115" mass="13126">MVDYQSIRLVLSEKLDFHPYIRIQPPKWISQARLIKSIINDSHVVKAGVLQTFMYGFRVGLAYLVMLSVMSFNIGIIIAAIAGYSLGFLVFDRRIFWGSMIMYDGPPDLPPLICR</sequence>
<dbReference type="Proteomes" id="UP000583929">
    <property type="component" value="Unassembled WGS sequence"/>
</dbReference>
<comment type="caution">
    <text evidence="8">The sequence shown here is derived from an EMBL/GenBank/DDBJ whole genome shotgun (WGS) entry which is preliminary data.</text>
</comment>
<name>A0A7J6G6I6_CANSA</name>
<accession>A0A7J6G6I6</accession>
<evidence type="ECO:0000256" key="2">
    <source>
        <dbReference type="ARBA" id="ARBA00022692"/>
    </source>
</evidence>
<evidence type="ECO:0000256" key="5">
    <source>
        <dbReference type="ARBA" id="ARBA00023136"/>
    </source>
</evidence>
<protein>
    <recommendedName>
        <fullName evidence="6">Copper transport protein</fullName>
    </recommendedName>
</protein>
<dbReference type="AlphaFoldDB" id="A0A7J6G6I6"/>
<organism evidence="8 10">
    <name type="scientific">Cannabis sativa</name>
    <name type="common">Hemp</name>
    <name type="synonym">Marijuana</name>
    <dbReference type="NCBI Taxonomy" id="3483"/>
    <lineage>
        <taxon>Eukaryota</taxon>
        <taxon>Viridiplantae</taxon>
        <taxon>Streptophyta</taxon>
        <taxon>Embryophyta</taxon>
        <taxon>Tracheophyta</taxon>
        <taxon>Spermatophyta</taxon>
        <taxon>Magnoliopsida</taxon>
        <taxon>eudicotyledons</taxon>
        <taxon>Gunneridae</taxon>
        <taxon>Pentapetalae</taxon>
        <taxon>rosids</taxon>
        <taxon>fabids</taxon>
        <taxon>Rosales</taxon>
        <taxon>Cannabaceae</taxon>
        <taxon>Cannabis</taxon>
    </lineage>
</organism>
<evidence type="ECO:0000313" key="10">
    <source>
        <dbReference type="Proteomes" id="UP000583929"/>
    </source>
</evidence>
<dbReference type="Proteomes" id="UP000525078">
    <property type="component" value="Unassembled WGS sequence"/>
</dbReference>
<keyword evidence="6" id="KW-0186">Copper</keyword>
<dbReference type="GO" id="GO:0005886">
    <property type="term" value="C:plasma membrane"/>
    <property type="evidence" value="ECO:0007669"/>
    <property type="project" value="TreeGrafter"/>
</dbReference>
<evidence type="ECO:0000256" key="4">
    <source>
        <dbReference type="ARBA" id="ARBA00022989"/>
    </source>
</evidence>
<keyword evidence="10" id="KW-1185">Reference proteome</keyword>
<dbReference type="EMBL" id="JAATIP010000096">
    <property type="protein sequence ID" value="KAF4374280.1"/>
    <property type="molecule type" value="Genomic_DNA"/>
</dbReference>
<dbReference type="GO" id="GO:0005375">
    <property type="term" value="F:copper ion transmembrane transporter activity"/>
    <property type="evidence" value="ECO:0007669"/>
    <property type="project" value="UniProtKB-UniRule"/>
</dbReference>
<keyword evidence="4 6" id="KW-1133">Transmembrane helix</keyword>
<dbReference type="Pfam" id="PF04145">
    <property type="entry name" value="Ctr"/>
    <property type="match status" value="1"/>
</dbReference>
<evidence type="ECO:0000313" key="9">
    <source>
        <dbReference type="Proteomes" id="UP000525078"/>
    </source>
</evidence>
<evidence type="ECO:0000256" key="1">
    <source>
        <dbReference type="ARBA" id="ARBA00006921"/>
    </source>
</evidence>
<comment type="similarity">
    <text evidence="1 6">Belongs to the copper transporter (Ctr) (TC 1.A.56) family. SLC31A subfamily.</text>
</comment>
<dbReference type="PANTHER" id="PTHR12483">
    <property type="entry name" value="SOLUTE CARRIER FAMILY 31 COPPER TRANSPORTERS"/>
    <property type="match status" value="1"/>
</dbReference>
<feature type="transmembrane region" description="Helical" evidence="6">
    <location>
        <begin position="61"/>
        <end position="91"/>
    </location>
</feature>
<keyword evidence="2 6" id="KW-0812">Transmembrane</keyword>